<keyword evidence="6 12" id="KW-1133">Transmembrane helix</keyword>
<proteinExistence type="inferred from homology"/>
<dbReference type="PANTHER" id="PTHR42985:SF10">
    <property type="entry name" value="SODIUM-COUPLED MONOCARBOXYLATE TRANSPORTER 1"/>
    <property type="match status" value="1"/>
</dbReference>
<dbReference type="EMBL" id="OY660867">
    <property type="protein sequence ID" value="CAJ1054382.1"/>
    <property type="molecule type" value="Genomic_DNA"/>
</dbReference>
<evidence type="ECO:0000256" key="6">
    <source>
        <dbReference type="ARBA" id="ARBA00022989"/>
    </source>
</evidence>
<dbReference type="GO" id="GO:0005343">
    <property type="term" value="F:organic acid:sodium symporter activity"/>
    <property type="evidence" value="ECO:0007669"/>
    <property type="project" value="TreeGrafter"/>
</dbReference>
<feature type="transmembrane region" description="Helical" evidence="12">
    <location>
        <begin position="412"/>
        <end position="436"/>
    </location>
</feature>
<keyword evidence="8" id="KW-0406">Ion transport</keyword>
<evidence type="ECO:0000256" key="12">
    <source>
        <dbReference type="SAM" id="Phobius"/>
    </source>
</evidence>
<feature type="transmembrane region" description="Helical" evidence="12">
    <location>
        <begin position="281"/>
        <end position="306"/>
    </location>
</feature>
<keyword evidence="4" id="KW-1003">Cell membrane</keyword>
<feature type="transmembrane region" description="Helical" evidence="12">
    <location>
        <begin position="443"/>
        <end position="463"/>
    </location>
</feature>
<dbReference type="InterPro" id="IPR038377">
    <property type="entry name" value="Na/Glc_symporter_sf"/>
</dbReference>
<feature type="transmembrane region" description="Helical" evidence="12">
    <location>
        <begin position="130"/>
        <end position="151"/>
    </location>
</feature>
<sequence>MSWDSSGAGSLGVADYVVFALMLVVSAAVGVYYAWTSRGKGTSREFLTGGRRLTALPVSLSLTASFMSSITVLSTPAEVYCFGAIFILSSFAYILSLMIVSEVFLPVSYRLSITSAYEYLELRFNRATRLLATILFIVQAVLYTGIVIYGPALALSQVTGLDLWGGIISTGAVCTLYCTLGGLKAVVWTDVFQMGIMFAGFLSVIIKTVTLQGGVSTIISDAKHGGRLNIWDFDMNPLRRHTFWTLTIGGTVSWIVVYGANQAQIQRYISCKSITHARLALFINLLALCLFLMCSVFAGLCLFSIFKDCDPWTSGQVSTPDQLIPYLVMGTLTSNPGLPGLFLAAVYSGALSTVSTSINALATVTLEDLIKPYTTLSEKHQFWMSKGLSLLYGVLCISLAGLASVLGGMMQAAATVGGVILGPVLGVFTLGILFPFANAKGGLSGLLSGLVASLCVGVGAVIYPSPPTMTRPLPLSTEGCNVSTTESYNWTSTAPPTESSIFIHSNDRYSLEESWHSPSYLYFSLIGTVTAITMGLIISLLTGGWREKVESRLTLMKEDTVSYHLFKFFFDRVLRRKSEIYPMKDSEMNDGNTNPAFCDGDIDLKSCIRT</sequence>
<evidence type="ECO:0000256" key="8">
    <source>
        <dbReference type="ARBA" id="ARBA00023065"/>
    </source>
</evidence>
<protein>
    <submittedName>
        <fullName evidence="13">Sodium-coupled monocarboxylate transporter 1-like isoform X1</fullName>
    </submittedName>
</protein>
<dbReference type="PANTHER" id="PTHR42985">
    <property type="entry name" value="SODIUM-COUPLED MONOCARBOXYLATE TRANSPORTER"/>
    <property type="match status" value="1"/>
</dbReference>
<evidence type="ECO:0000256" key="10">
    <source>
        <dbReference type="ARBA" id="ARBA00023201"/>
    </source>
</evidence>
<dbReference type="AlphaFoldDB" id="A0AAV1EZM7"/>
<gene>
    <name evidence="13" type="ORF">XNOV1_A006899</name>
</gene>
<dbReference type="NCBIfam" id="TIGR00813">
    <property type="entry name" value="sss"/>
    <property type="match status" value="1"/>
</dbReference>
<dbReference type="GO" id="GO:0005886">
    <property type="term" value="C:plasma membrane"/>
    <property type="evidence" value="ECO:0007669"/>
    <property type="project" value="UniProtKB-SubCell"/>
</dbReference>
<keyword evidence="5 12" id="KW-0812">Transmembrane</keyword>
<comment type="subcellular location">
    <subcellularLocation>
        <location evidence="1">Cell membrane</location>
        <topology evidence="1">Multi-pass membrane protein</topology>
    </subcellularLocation>
</comment>
<evidence type="ECO:0000256" key="7">
    <source>
        <dbReference type="ARBA" id="ARBA00023053"/>
    </source>
</evidence>
<dbReference type="Gene3D" id="1.20.1730.10">
    <property type="entry name" value="Sodium/glucose cotransporter"/>
    <property type="match status" value="1"/>
</dbReference>
<feature type="transmembrane region" description="Helical" evidence="12">
    <location>
        <begin position="85"/>
        <end position="109"/>
    </location>
</feature>
<evidence type="ECO:0000256" key="1">
    <source>
        <dbReference type="ARBA" id="ARBA00004651"/>
    </source>
</evidence>
<evidence type="ECO:0000313" key="14">
    <source>
        <dbReference type="Proteomes" id="UP001178508"/>
    </source>
</evidence>
<keyword evidence="7" id="KW-0915">Sodium</keyword>
<dbReference type="InterPro" id="IPR001734">
    <property type="entry name" value="Na/solute_symporter"/>
</dbReference>
<evidence type="ECO:0000313" key="13">
    <source>
        <dbReference type="EMBL" id="CAJ1054382.1"/>
    </source>
</evidence>
<comment type="similarity">
    <text evidence="2 11">Belongs to the sodium:solute symporter (SSF) (TC 2.A.21) family.</text>
</comment>
<evidence type="ECO:0000256" key="2">
    <source>
        <dbReference type="ARBA" id="ARBA00006434"/>
    </source>
</evidence>
<keyword evidence="9 12" id="KW-0472">Membrane</keyword>
<evidence type="ECO:0000256" key="3">
    <source>
        <dbReference type="ARBA" id="ARBA00022448"/>
    </source>
</evidence>
<organism evidence="13 14">
    <name type="scientific">Xyrichtys novacula</name>
    <name type="common">Pearly razorfish</name>
    <name type="synonym">Hemipteronotus novacula</name>
    <dbReference type="NCBI Taxonomy" id="13765"/>
    <lineage>
        <taxon>Eukaryota</taxon>
        <taxon>Metazoa</taxon>
        <taxon>Chordata</taxon>
        <taxon>Craniata</taxon>
        <taxon>Vertebrata</taxon>
        <taxon>Euteleostomi</taxon>
        <taxon>Actinopterygii</taxon>
        <taxon>Neopterygii</taxon>
        <taxon>Teleostei</taxon>
        <taxon>Neoteleostei</taxon>
        <taxon>Acanthomorphata</taxon>
        <taxon>Eupercaria</taxon>
        <taxon>Labriformes</taxon>
        <taxon>Labridae</taxon>
        <taxon>Xyrichtys</taxon>
    </lineage>
</organism>
<feature type="transmembrane region" description="Helical" evidence="12">
    <location>
        <begin position="163"/>
        <end position="183"/>
    </location>
</feature>
<keyword evidence="14" id="KW-1185">Reference proteome</keyword>
<dbReference type="PROSITE" id="PS50283">
    <property type="entry name" value="NA_SOLUT_SYMP_3"/>
    <property type="match status" value="1"/>
</dbReference>
<reference evidence="13" key="1">
    <citation type="submission" date="2023-08" db="EMBL/GenBank/DDBJ databases">
        <authorList>
            <person name="Alioto T."/>
            <person name="Alioto T."/>
            <person name="Gomez Garrido J."/>
        </authorList>
    </citation>
    <scope>NUCLEOTIDE SEQUENCE</scope>
</reference>
<evidence type="ECO:0000256" key="9">
    <source>
        <dbReference type="ARBA" id="ARBA00023136"/>
    </source>
</evidence>
<keyword evidence="3" id="KW-0813">Transport</keyword>
<dbReference type="Pfam" id="PF00474">
    <property type="entry name" value="SSF"/>
    <property type="match status" value="1"/>
</dbReference>
<accession>A0AAV1EZM7</accession>
<feature type="transmembrane region" description="Helical" evidence="12">
    <location>
        <begin position="241"/>
        <end position="260"/>
    </location>
</feature>
<feature type="transmembrane region" description="Helical" evidence="12">
    <location>
        <begin position="195"/>
        <end position="219"/>
    </location>
</feature>
<dbReference type="GO" id="GO:0070062">
    <property type="term" value="C:extracellular exosome"/>
    <property type="evidence" value="ECO:0007669"/>
    <property type="project" value="TreeGrafter"/>
</dbReference>
<feature type="transmembrane region" description="Helical" evidence="12">
    <location>
        <begin position="520"/>
        <end position="542"/>
    </location>
</feature>
<keyword evidence="10" id="KW-0739">Sodium transport</keyword>
<feature type="transmembrane region" description="Helical" evidence="12">
    <location>
        <begin position="55"/>
        <end position="73"/>
    </location>
</feature>
<feature type="transmembrane region" description="Helical" evidence="12">
    <location>
        <begin position="16"/>
        <end position="35"/>
    </location>
</feature>
<dbReference type="InterPro" id="IPR051163">
    <property type="entry name" value="Sodium:Solute_Symporter_SSF"/>
</dbReference>
<feature type="transmembrane region" description="Helical" evidence="12">
    <location>
        <begin position="387"/>
        <end position="406"/>
    </location>
</feature>
<dbReference type="Proteomes" id="UP001178508">
    <property type="component" value="Chromosome 4"/>
</dbReference>
<evidence type="ECO:0000256" key="5">
    <source>
        <dbReference type="ARBA" id="ARBA00022692"/>
    </source>
</evidence>
<dbReference type="GO" id="GO:0015730">
    <property type="term" value="P:propanoate transmembrane transport"/>
    <property type="evidence" value="ECO:0007669"/>
    <property type="project" value="TreeGrafter"/>
</dbReference>
<evidence type="ECO:0000256" key="11">
    <source>
        <dbReference type="RuleBase" id="RU362091"/>
    </source>
</evidence>
<name>A0AAV1EZM7_XYRNO</name>
<evidence type="ECO:0000256" key="4">
    <source>
        <dbReference type="ARBA" id="ARBA00022475"/>
    </source>
</evidence>